<dbReference type="Proteomes" id="UP001623592">
    <property type="component" value="Unassembled WGS sequence"/>
</dbReference>
<dbReference type="InterPro" id="IPR006264">
    <property type="entry name" value="EPSP_synthase"/>
</dbReference>
<feature type="binding site" evidence="7">
    <location>
        <position position="22"/>
    </location>
    <ligand>
        <name>3-phosphoshikimate</name>
        <dbReference type="ChEBI" id="CHEBI:145989"/>
    </ligand>
</feature>
<organism evidence="9 10">
    <name type="scientific">Clostridium neuense</name>
    <dbReference type="NCBI Taxonomy" id="1728934"/>
    <lineage>
        <taxon>Bacteria</taxon>
        <taxon>Bacillati</taxon>
        <taxon>Bacillota</taxon>
        <taxon>Clostridia</taxon>
        <taxon>Eubacteriales</taxon>
        <taxon>Clostridiaceae</taxon>
        <taxon>Clostridium</taxon>
    </lineage>
</organism>
<name>A0ABW8TD14_9CLOT</name>
<evidence type="ECO:0000256" key="7">
    <source>
        <dbReference type="HAMAP-Rule" id="MF_00210"/>
    </source>
</evidence>
<feature type="binding site" evidence="7">
    <location>
        <position position="165"/>
    </location>
    <ligand>
        <name>3-phosphoshikimate</name>
        <dbReference type="ChEBI" id="CHEBI:145989"/>
    </ligand>
</feature>
<evidence type="ECO:0000259" key="8">
    <source>
        <dbReference type="Pfam" id="PF00275"/>
    </source>
</evidence>
<comment type="subcellular location">
    <subcellularLocation>
        <location evidence="7">Cytoplasm</location>
    </subcellularLocation>
</comment>
<dbReference type="HAMAP" id="MF_00210">
    <property type="entry name" value="EPSP_synth"/>
    <property type="match status" value="1"/>
</dbReference>
<dbReference type="PIRSF" id="PIRSF000505">
    <property type="entry name" value="EPSPS"/>
    <property type="match status" value="1"/>
</dbReference>
<comment type="function">
    <text evidence="7">Catalyzes the transfer of the enolpyruvyl moiety of phosphoenolpyruvate (PEP) to the 5-hydroxyl of shikimate-3-phosphate (S3P) to produce enolpyruvyl shikimate-3-phosphate and inorganic phosphate.</text>
</comment>
<keyword evidence="5 7" id="KW-0057">Aromatic amino acid biosynthesis</keyword>
<dbReference type="RefSeq" id="WP_406787068.1">
    <property type="nucleotide sequence ID" value="NZ_JBJIAA010000006.1"/>
</dbReference>
<comment type="similarity">
    <text evidence="2 7">Belongs to the EPSP synthase family.</text>
</comment>
<feature type="binding site" evidence="7">
    <location>
        <position position="26"/>
    </location>
    <ligand>
        <name>3-phosphoshikimate</name>
        <dbReference type="ChEBI" id="CHEBI:145989"/>
    </ligand>
</feature>
<evidence type="ECO:0000313" key="10">
    <source>
        <dbReference type="Proteomes" id="UP001623592"/>
    </source>
</evidence>
<dbReference type="NCBIfam" id="TIGR01356">
    <property type="entry name" value="aroA"/>
    <property type="match status" value="1"/>
</dbReference>
<proteinExistence type="inferred from homology"/>
<feature type="binding site" evidence="7">
    <location>
        <position position="93"/>
    </location>
    <ligand>
        <name>phosphoenolpyruvate</name>
        <dbReference type="ChEBI" id="CHEBI:58702"/>
    </ligand>
</feature>
<feature type="binding site" evidence="7">
    <location>
        <position position="404"/>
    </location>
    <ligand>
        <name>phosphoenolpyruvate</name>
        <dbReference type="ChEBI" id="CHEBI:58702"/>
    </ligand>
</feature>
<feature type="binding site" evidence="7">
    <location>
        <position position="332"/>
    </location>
    <ligand>
        <name>3-phosphoshikimate</name>
        <dbReference type="ChEBI" id="CHEBI:145989"/>
    </ligand>
</feature>
<feature type="binding site" evidence="7">
    <location>
        <position position="305"/>
    </location>
    <ligand>
        <name>3-phosphoshikimate</name>
        <dbReference type="ChEBI" id="CHEBI:145989"/>
    </ligand>
</feature>
<feature type="binding site" evidence="7">
    <location>
        <position position="21"/>
    </location>
    <ligand>
        <name>phosphoenolpyruvate</name>
        <dbReference type="ChEBI" id="CHEBI:58702"/>
    </ligand>
</feature>
<dbReference type="InterPro" id="IPR023193">
    <property type="entry name" value="EPSP_synthase_CS"/>
</dbReference>
<evidence type="ECO:0000256" key="1">
    <source>
        <dbReference type="ARBA" id="ARBA00004811"/>
    </source>
</evidence>
<dbReference type="InterPro" id="IPR001986">
    <property type="entry name" value="Enolpyruvate_Tfrase_dom"/>
</dbReference>
<evidence type="ECO:0000256" key="3">
    <source>
        <dbReference type="ARBA" id="ARBA00022605"/>
    </source>
</evidence>
<dbReference type="EMBL" id="JBJIAA010000006">
    <property type="protein sequence ID" value="MFL0250398.1"/>
    <property type="molecule type" value="Genomic_DNA"/>
</dbReference>
<feature type="binding site" evidence="7">
    <location>
        <position position="193"/>
    </location>
    <ligand>
        <name>3-phosphoshikimate</name>
        <dbReference type="ChEBI" id="CHEBI:145989"/>
    </ligand>
</feature>
<dbReference type="Gene3D" id="3.65.10.10">
    <property type="entry name" value="Enolpyruvate transferase domain"/>
    <property type="match status" value="2"/>
</dbReference>
<evidence type="ECO:0000313" key="9">
    <source>
        <dbReference type="EMBL" id="MFL0250398.1"/>
    </source>
</evidence>
<evidence type="ECO:0000256" key="4">
    <source>
        <dbReference type="ARBA" id="ARBA00022679"/>
    </source>
</evidence>
<comment type="caution">
    <text evidence="7">Lacks conserved residue(s) required for the propagation of feature annotation.</text>
</comment>
<feature type="binding site" evidence="7">
    <location>
        <position position="167"/>
    </location>
    <ligand>
        <name>3-phosphoshikimate</name>
        <dbReference type="ChEBI" id="CHEBI:145989"/>
    </ligand>
</feature>
<dbReference type="PANTHER" id="PTHR21090">
    <property type="entry name" value="AROM/DEHYDROQUINATE SYNTHASE"/>
    <property type="match status" value="1"/>
</dbReference>
<dbReference type="InterPro" id="IPR036968">
    <property type="entry name" value="Enolpyruvate_Tfrase_sf"/>
</dbReference>
<dbReference type="PROSITE" id="PS00885">
    <property type="entry name" value="EPSP_SYNTHASE_2"/>
    <property type="match status" value="1"/>
</dbReference>
<comment type="subunit">
    <text evidence="7">Monomer.</text>
</comment>
<dbReference type="PANTHER" id="PTHR21090:SF5">
    <property type="entry name" value="PENTAFUNCTIONAL AROM POLYPEPTIDE"/>
    <property type="match status" value="1"/>
</dbReference>
<keyword evidence="4 7" id="KW-0808">Transferase</keyword>
<evidence type="ECO:0000256" key="2">
    <source>
        <dbReference type="ARBA" id="ARBA00009948"/>
    </source>
</evidence>
<evidence type="ECO:0000256" key="6">
    <source>
        <dbReference type="ARBA" id="ARBA00044633"/>
    </source>
</evidence>
<comment type="caution">
    <text evidence="9">The sequence shown here is derived from an EMBL/GenBank/DDBJ whole genome shotgun (WGS) entry which is preliminary data.</text>
</comment>
<feature type="binding site" evidence="7">
    <location>
        <position position="121"/>
    </location>
    <ligand>
        <name>phosphoenolpyruvate</name>
        <dbReference type="ChEBI" id="CHEBI:58702"/>
    </ligand>
</feature>
<comment type="pathway">
    <text evidence="1 7">Metabolic intermediate biosynthesis; chorismate biosynthesis; chorismate from D-erythrose 4-phosphate and phosphoenolpyruvate: step 6/7.</text>
</comment>
<dbReference type="InterPro" id="IPR013792">
    <property type="entry name" value="RNA3'P_cycl/enolpyr_Trfase_a/b"/>
</dbReference>
<feature type="active site" description="Proton acceptor" evidence="7">
    <location>
        <position position="305"/>
    </location>
</feature>
<accession>A0ABW8TD14</accession>
<sequence>MRCVKINPSKLEGSIKVPASKSLCHRAIICASLSKEESTIENLIYSKDIDASLSCMKELGTNISYLDNKEKVVIKGDVVKENKEKHLDCCESGSTLRFLIPVSLLYAGESVFYGKGKLPKRPLETYFNIFNEQGIEYSHPENEFLPLHINGDLKPGAFKLAGNISSQFISGLMFILPLLHGDSKIEITTPLESIGYVDMTIDMLKKFGVDIQNDNYKCFYIKGNQSYKGKNYRVEGDFSQAAFWLVAGILNGDIVCEDLNPDSLQGDKAIIDIIRSMGGNIDTNNFCTKTSETKGVIIDASQCPDLVPILAVLAALSSGTTEIINAERLRIKESDRLKAMSTELNKIGAEVIEKKDGLIIHGKKSLKGGKVQSWNDHRIAMAMAIASLKCEEPLIIEGSECVEKSYPQFFSDFKKLGGDVDEWCVGE</sequence>
<dbReference type="SUPFAM" id="SSF55205">
    <property type="entry name" value="EPT/RTPC-like"/>
    <property type="match status" value="1"/>
</dbReference>
<evidence type="ECO:0000256" key="5">
    <source>
        <dbReference type="ARBA" id="ARBA00023141"/>
    </source>
</evidence>
<keyword evidence="7" id="KW-0963">Cytoplasm</keyword>
<dbReference type="GO" id="GO:0003866">
    <property type="term" value="F:3-phosphoshikimate 1-carboxyvinyltransferase activity"/>
    <property type="evidence" value="ECO:0007669"/>
    <property type="project" value="UniProtKB-EC"/>
</dbReference>
<comment type="catalytic activity">
    <reaction evidence="6">
        <text>3-phosphoshikimate + phosphoenolpyruvate = 5-O-(1-carboxyvinyl)-3-phosphoshikimate + phosphate</text>
        <dbReference type="Rhea" id="RHEA:21256"/>
        <dbReference type="ChEBI" id="CHEBI:43474"/>
        <dbReference type="ChEBI" id="CHEBI:57701"/>
        <dbReference type="ChEBI" id="CHEBI:58702"/>
        <dbReference type="ChEBI" id="CHEBI:145989"/>
        <dbReference type="EC" id="2.5.1.19"/>
    </reaction>
    <physiologicalReaction direction="left-to-right" evidence="6">
        <dbReference type="Rhea" id="RHEA:21257"/>
    </physiologicalReaction>
</comment>
<dbReference type="Pfam" id="PF00275">
    <property type="entry name" value="EPSP_synthase"/>
    <property type="match status" value="1"/>
</dbReference>
<feature type="binding site" evidence="7">
    <location>
        <position position="166"/>
    </location>
    <ligand>
        <name>3-phosphoshikimate</name>
        <dbReference type="ChEBI" id="CHEBI:145989"/>
    </ligand>
</feature>
<reference evidence="9 10" key="1">
    <citation type="submission" date="2024-11" db="EMBL/GenBank/DDBJ databases">
        <authorList>
            <person name="Heng Y.C."/>
            <person name="Lim A.C.H."/>
            <person name="Lee J.K.Y."/>
            <person name="Kittelmann S."/>
        </authorList>
    </citation>
    <scope>NUCLEOTIDE SEQUENCE [LARGE SCALE GENOMIC DNA]</scope>
    <source>
        <strain evidence="9 10">WILCCON 0114</strain>
    </source>
</reference>
<feature type="binding site" evidence="7">
    <location>
        <position position="378"/>
    </location>
    <ligand>
        <name>phosphoenolpyruvate</name>
        <dbReference type="ChEBI" id="CHEBI:58702"/>
    </ligand>
</feature>
<dbReference type="CDD" id="cd01556">
    <property type="entry name" value="EPSP_synthase"/>
    <property type="match status" value="1"/>
</dbReference>
<dbReference type="EC" id="2.5.1.19" evidence="7"/>
<feature type="binding site" evidence="7">
    <location>
        <position position="21"/>
    </location>
    <ligand>
        <name>3-phosphoshikimate</name>
        <dbReference type="ChEBI" id="CHEBI:145989"/>
    </ligand>
</feature>
<protein>
    <recommendedName>
        <fullName evidence="7">3-phosphoshikimate 1-carboxyvinyltransferase</fullName>
        <ecNumber evidence="7">2.5.1.19</ecNumber>
    </recommendedName>
    <alternativeName>
        <fullName evidence="7">5-enolpyruvylshikimate-3-phosphate synthase</fullName>
        <shortName evidence="7">EPSP synthase</shortName>
        <shortName evidence="7">EPSPS</shortName>
    </alternativeName>
</protein>
<keyword evidence="3 7" id="KW-0028">Amino-acid biosynthesis</keyword>
<feature type="binding site" evidence="7">
    <location>
        <position position="336"/>
    </location>
    <ligand>
        <name>phosphoenolpyruvate</name>
        <dbReference type="ChEBI" id="CHEBI:58702"/>
    </ligand>
</feature>
<feature type="domain" description="Enolpyruvate transferase" evidence="8">
    <location>
        <begin position="8"/>
        <end position="411"/>
    </location>
</feature>
<feature type="binding site" evidence="7">
    <location>
        <position position="167"/>
    </location>
    <ligand>
        <name>phosphoenolpyruvate</name>
        <dbReference type="ChEBI" id="CHEBI:58702"/>
    </ligand>
</feature>
<keyword evidence="10" id="KW-1185">Reference proteome</keyword>
<gene>
    <name evidence="7 9" type="primary">aroA</name>
    <name evidence="9" type="ORF">ACJDT4_08170</name>
</gene>